<gene>
    <name evidence="2" type="ORF">MYCIT1_LOCUS22350</name>
</gene>
<feature type="region of interest" description="Disordered" evidence="1">
    <location>
        <begin position="693"/>
        <end position="723"/>
    </location>
</feature>
<dbReference type="InterPro" id="IPR041078">
    <property type="entry name" value="Plavaka"/>
</dbReference>
<name>A0AAD2Q4D6_9AGAR</name>
<evidence type="ECO:0008006" key="4">
    <source>
        <dbReference type="Google" id="ProtNLM"/>
    </source>
</evidence>
<proteinExistence type="predicted"/>
<evidence type="ECO:0000256" key="1">
    <source>
        <dbReference type="SAM" id="MobiDB-lite"/>
    </source>
</evidence>
<protein>
    <recommendedName>
        <fullName evidence="4">C2H2-type domain-containing protein</fullName>
    </recommendedName>
</protein>
<keyword evidence="3" id="KW-1185">Reference proteome</keyword>
<accession>A0AAD2Q4D6</accession>
<evidence type="ECO:0000313" key="3">
    <source>
        <dbReference type="Proteomes" id="UP001295794"/>
    </source>
</evidence>
<organism evidence="2 3">
    <name type="scientific">Mycena citricolor</name>
    <dbReference type="NCBI Taxonomy" id="2018698"/>
    <lineage>
        <taxon>Eukaryota</taxon>
        <taxon>Fungi</taxon>
        <taxon>Dikarya</taxon>
        <taxon>Basidiomycota</taxon>
        <taxon>Agaricomycotina</taxon>
        <taxon>Agaricomycetes</taxon>
        <taxon>Agaricomycetidae</taxon>
        <taxon>Agaricales</taxon>
        <taxon>Marasmiineae</taxon>
        <taxon>Mycenaceae</taxon>
        <taxon>Mycena</taxon>
    </lineage>
</organism>
<feature type="region of interest" description="Disordered" evidence="1">
    <location>
        <begin position="57"/>
        <end position="78"/>
    </location>
</feature>
<dbReference type="Pfam" id="PF18759">
    <property type="entry name" value="Plavaka"/>
    <property type="match status" value="1"/>
</dbReference>
<dbReference type="Proteomes" id="UP001295794">
    <property type="component" value="Unassembled WGS sequence"/>
</dbReference>
<reference evidence="2" key="1">
    <citation type="submission" date="2023-11" db="EMBL/GenBank/DDBJ databases">
        <authorList>
            <person name="De Vega J J."/>
            <person name="De Vega J J."/>
        </authorList>
    </citation>
    <scope>NUCLEOTIDE SEQUENCE</scope>
</reference>
<sequence>MAKSSPKKVFQCQFCRRKFGSNRGLKSHTSQSVACHAQLLKTRAEITLQREDSLLRDESPPMSQFTDIQPPADNPPAPLLRVPRVEEIEDEGDLPGPYYDYFPLPAGCVIEQWSPAETVFENLRRKQQTKKLPPWAPFDSKEDWELAKWMVTSGVSRRRLDELLNLQKIKVGAKPSFHNARKLYQKVDLLPMGPEWICEVVEIEGDLEDKKKNKMKEEVEFWRRNPLDCIRELMQNPGFREHLRYEPTKVYRDAQGKEREINEMWTGDWWWKMQELLPEGVTISPVILASDKTQLSRFSGDKQAWPVYLTIGNIPKALRRKPSAQATVLIGYIPVTKMHCFSQKLRGAAGQQFFHNCMRMLLEPLVEAGKNGVEMLCADGEWRLVYPILAAYIADYPEQCLIACCKETRCPQCDVDADERGDPIASTLRDPDKTVKLMRKQADGQEPAEFETLGLRLTEPFWHNLPHCDIFQCFTPDILHQLHKGVFKDHTVSWATASVDLGNTKKQNEQEVDSRFRAMLSHPSLRHFKSGISLVSQWTGNEYKHMEKIFLGVIHGAVDANVICAVRGVLDFIHYAHFEKHTTSSLQALEEAWLLFHAHKDVFIAKGIREHFNIPKIHAMKHYVDQIRSKGTADGFNTELSERLHINYAKMGYNSSNKNGYIQQMTRWLSRREALDRFTAYLQWVVPGYEAEDFGTGDDQDPDEDEEDGDVAEQDELEDGEDLPVFQARTTHYAVAKTAPRRNVTIDMLEHEYGTTDFKWYLQEFLEKNNILPRDFDDIEALFAVYKRVMIHILPVEHVTDEVTQDPVRATPPKPAIGTKKAIPLHFDTVLAHQKKPAGDHAGQVLTDLTPARVRAIFSLPVEYGFCQSR</sequence>
<feature type="compositionally biased region" description="Acidic residues" evidence="1">
    <location>
        <begin position="693"/>
        <end position="722"/>
    </location>
</feature>
<comment type="caution">
    <text evidence="2">The sequence shown here is derived from an EMBL/GenBank/DDBJ whole genome shotgun (WGS) entry which is preliminary data.</text>
</comment>
<dbReference type="AlphaFoldDB" id="A0AAD2Q4D6"/>
<evidence type="ECO:0000313" key="2">
    <source>
        <dbReference type="EMBL" id="CAK5274931.1"/>
    </source>
</evidence>
<dbReference type="EMBL" id="CAVNYO010000403">
    <property type="protein sequence ID" value="CAK5274931.1"/>
    <property type="molecule type" value="Genomic_DNA"/>
</dbReference>